<dbReference type="SUPFAM" id="SSF56436">
    <property type="entry name" value="C-type lectin-like"/>
    <property type="match status" value="1"/>
</dbReference>
<dbReference type="InterPro" id="IPR016187">
    <property type="entry name" value="CTDL_fold"/>
</dbReference>
<protein>
    <submittedName>
        <fullName evidence="3">C-type lectin domain-containing protein</fullName>
    </submittedName>
</protein>
<keyword evidence="1" id="KW-0732">Signal</keyword>
<evidence type="ECO:0000313" key="3">
    <source>
        <dbReference type="WBParaSite" id="maker-uti_cns_0003662-snap-gene-0.17-mRNA-1"/>
    </source>
</evidence>
<proteinExistence type="predicted"/>
<dbReference type="AlphaFoldDB" id="A0A1I8GZZ0"/>
<dbReference type="WBParaSite" id="maker-uti_cns_0003662-snap-gene-0.17-mRNA-1">
    <property type="protein sequence ID" value="maker-uti_cns_0003662-snap-gene-0.17-mRNA-1"/>
    <property type="gene ID" value="maker-uti_cns_0003662-snap-gene-0.17"/>
</dbReference>
<organism evidence="2 3">
    <name type="scientific">Macrostomum lignano</name>
    <dbReference type="NCBI Taxonomy" id="282301"/>
    <lineage>
        <taxon>Eukaryota</taxon>
        <taxon>Metazoa</taxon>
        <taxon>Spiralia</taxon>
        <taxon>Lophotrochozoa</taxon>
        <taxon>Platyhelminthes</taxon>
        <taxon>Rhabditophora</taxon>
        <taxon>Macrostomorpha</taxon>
        <taxon>Macrostomida</taxon>
        <taxon>Macrostomidae</taxon>
        <taxon>Macrostomum</taxon>
    </lineage>
</organism>
<feature type="signal peptide" evidence="1">
    <location>
        <begin position="1"/>
        <end position="41"/>
    </location>
</feature>
<reference evidence="3" key="1">
    <citation type="submission" date="2016-11" db="UniProtKB">
        <authorList>
            <consortium name="WormBaseParasite"/>
        </authorList>
    </citation>
    <scope>IDENTIFICATION</scope>
</reference>
<dbReference type="Proteomes" id="UP000095280">
    <property type="component" value="Unplaced"/>
</dbReference>
<sequence length="190" mass="20757">GLLCQYRDKLTAGEKMLCKVSAIAAPCLLLLLSCLPQQTAANAACSPGYSLLNDSAGPPTCLSPVSNGTLKFCDALDVCARLGHRLLTPNTYARARPLPQFTSGWILLGVTDALRERNRSRDGWQVMPGLREMNLTSSAWWASGEPGNQGGTQNCVLHINESNRLHDVNLLDGRALPLRAPGWQLHRRRR</sequence>
<dbReference type="InterPro" id="IPR016186">
    <property type="entry name" value="C-type_lectin-like/link_sf"/>
</dbReference>
<accession>A0A1I8GZZ0</accession>
<name>A0A1I8GZZ0_9PLAT</name>
<dbReference type="Gene3D" id="3.10.100.10">
    <property type="entry name" value="Mannose-Binding Protein A, subunit A"/>
    <property type="match status" value="1"/>
</dbReference>
<evidence type="ECO:0000313" key="2">
    <source>
        <dbReference type="Proteomes" id="UP000095280"/>
    </source>
</evidence>
<feature type="chain" id="PRO_5009319806" evidence="1">
    <location>
        <begin position="42"/>
        <end position="190"/>
    </location>
</feature>
<evidence type="ECO:0000256" key="1">
    <source>
        <dbReference type="SAM" id="SignalP"/>
    </source>
</evidence>
<keyword evidence="2" id="KW-1185">Reference proteome</keyword>